<evidence type="ECO:0000313" key="2">
    <source>
        <dbReference type="Proteomes" id="UP000601223"/>
    </source>
</evidence>
<comment type="caution">
    <text evidence="1">The sequence shown here is derived from an EMBL/GenBank/DDBJ whole genome shotgun (WGS) entry which is preliminary data.</text>
</comment>
<name>A0A8J3JYD2_9ACTN</name>
<dbReference type="EMBL" id="BONF01000045">
    <property type="protein sequence ID" value="GIF85314.1"/>
    <property type="molecule type" value="Genomic_DNA"/>
</dbReference>
<dbReference type="AlphaFoldDB" id="A0A8J3JYD2"/>
<sequence length="263" mass="27753">MAVDPRTLIHDWDSWHAEREAELRAPHGWLSLTALHWLDAEPAAFPGAPGRWSVHPDGVLLHAEPGDGLSHGGGAIEGELVLSPAEGGAGVTLQHGERLVEVIQRGGAYALRVRDPQAPTRTAFTGVPAFTPDARWVLDASFEAYAQPRRMTVGAVVPGLTHEQTARGVLRFELDGVAHALTAMDAGDGGLSVLFRDATSGVSTHGGARSVSVDEPGDDGAVVLDFNRAVNLPCAFTDYGTCPLPPAENVLPVAVEAGERHPR</sequence>
<protein>
    <recommendedName>
        <fullName evidence="3">DUF1684 domain-containing protein</fullName>
    </recommendedName>
</protein>
<dbReference type="PANTHER" id="PTHR41913">
    <property type="entry name" value="DUF1684 DOMAIN-CONTAINING PROTEIN"/>
    <property type="match status" value="1"/>
</dbReference>
<reference evidence="1 2" key="1">
    <citation type="submission" date="2021-01" db="EMBL/GenBank/DDBJ databases">
        <title>Whole genome shotgun sequence of Catellatospora bangladeshensis NBRC 107357.</title>
        <authorList>
            <person name="Komaki H."/>
            <person name="Tamura T."/>
        </authorList>
    </citation>
    <scope>NUCLEOTIDE SEQUENCE [LARGE SCALE GENOMIC DNA]</scope>
    <source>
        <strain evidence="1 2">NBRC 107357</strain>
    </source>
</reference>
<evidence type="ECO:0008006" key="3">
    <source>
        <dbReference type="Google" id="ProtNLM"/>
    </source>
</evidence>
<gene>
    <name evidence="1" type="ORF">Cba03nite_66630</name>
</gene>
<keyword evidence="2" id="KW-1185">Reference proteome</keyword>
<organism evidence="1 2">
    <name type="scientific">Catellatospora bangladeshensis</name>
    <dbReference type="NCBI Taxonomy" id="310355"/>
    <lineage>
        <taxon>Bacteria</taxon>
        <taxon>Bacillati</taxon>
        <taxon>Actinomycetota</taxon>
        <taxon>Actinomycetes</taxon>
        <taxon>Micromonosporales</taxon>
        <taxon>Micromonosporaceae</taxon>
        <taxon>Catellatospora</taxon>
    </lineage>
</organism>
<dbReference type="Pfam" id="PF07920">
    <property type="entry name" value="DUF1684"/>
    <property type="match status" value="1"/>
</dbReference>
<evidence type="ECO:0000313" key="1">
    <source>
        <dbReference type="EMBL" id="GIF85314.1"/>
    </source>
</evidence>
<accession>A0A8J3JYD2</accession>
<dbReference type="PANTHER" id="PTHR41913:SF1">
    <property type="entry name" value="DUF1684 DOMAIN-CONTAINING PROTEIN"/>
    <property type="match status" value="1"/>
</dbReference>
<dbReference type="Proteomes" id="UP000601223">
    <property type="component" value="Unassembled WGS sequence"/>
</dbReference>
<proteinExistence type="predicted"/>
<dbReference type="InterPro" id="IPR012467">
    <property type="entry name" value="DUF1684"/>
</dbReference>
<dbReference type="RefSeq" id="WP_203754976.1">
    <property type="nucleotide sequence ID" value="NZ_BONF01000045.1"/>
</dbReference>